<feature type="region of interest" description="Disordered" evidence="1">
    <location>
        <begin position="1"/>
        <end position="21"/>
    </location>
</feature>
<dbReference type="AlphaFoldDB" id="A0A6C0IX94"/>
<reference evidence="2" key="1">
    <citation type="journal article" date="2020" name="Nature">
        <title>Giant virus diversity and host interactions through global metagenomics.</title>
        <authorList>
            <person name="Schulz F."/>
            <person name="Roux S."/>
            <person name="Paez-Espino D."/>
            <person name="Jungbluth S."/>
            <person name="Walsh D.A."/>
            <person name="Denef V.J."/>
            <person name="McMahon K.D."/>
            <person name="Konstantinidis K.T."/>
            <person name="Eloe-Fadrosh E.A."/>
            <person name="Kyrpides N.C."/>
            <person name="Woyke T."/>
        </authorList>
    </citation>
    <scope>NUCLEOTIDE SEQUENCE</scope>
    <source>
        <strain evidence="2">GVMAG-M-3300025572-1</strain>
    </source>
</reference>
<evidence type="ECO:0000256" key="1">
    <source>
        <dbReference type="SAM" id="MobiDB-lite"/>
    </source>
</evidence>
<accession>A0A6C0IX94</accession>
<name>A0A6C0IX94_9ZZZZ</name>
<proteinExistence type="predicted"/>
<protein>
    <submittedName>
        <fullName evidence="2">Uncharacterized protein</fullName>
    </submittedName>
</protein>
<evidence type="ECO:0000313" key="2">
    <source>
        <dbReference type="EMBL" id="QHT97954.1"/>
    </source>
</evidence>
<organism evidence="2">
    <name type="scientific">viral metagenome</name>
    <dbReference type="NCBI Taxonomy" id="1070528"/>
    <lineage>
        <taxon>unclassified sequences</taxon>
        <taxon>metagenomes</taxon>
        <taxon>organismal metagenomes</taxon>
    </lineage>
</organism>
<sequence>MSGPLVQEPHPSHQGSATQDRGQNLLPMYDLLVSQLNEKMATQPFTLDHDYIVRLSTVLNALETDQAEQVALLLIHHYFLSNPGAPSPFVPKTTSRGSSSRLPYEIKMSTGRGFSFDPASTPALFQALLGILCGL</sequence>
<dbReference type="EMBL" id="MN740285">
    <property type="protein sequence ID" value="QHT97954.1"/>
    <property type="molecule type" value="Genomic_DNA"/>
</dbReference>